<dbReference type="EMBL" id="BDGU01000236">
    <property type="protein sequence ID" value="GAW05152.1"/>
    <property type="molecule type" value="Genomic_DNA"/>
</dbReference>
<evidence type="ECO:0000313" key="6">
    <source>
        <dbReference type="EMBL" id="GAW05152.1"/>
    </source>
</evidence>
<dbReference type="InterPro" id="IPR015943">
    <property type="entry name" value="WD40/YVTN_repeat-like_dom_sf"/>
</dbReference>
<name>A0A1Q3EDA5_LENED</name>
<dbReference type="Gene3D" id="3.40.50.300">
    <property type="entry name" value="P-loop containing nucleotide triphosphate hydrolases"/>
    <property type="match status" value="1"/>
</dbReference>
<organism evidence="6 7">
    <name type="scientific">Lentinula edodes</name>
    <name type="common">Shiitake mushroom</name>
    <name type="synonym">Lentinus edodes</name>
    <dbReference type="NCBI Taxonomy" id="5353"/>
    <lineage>
        <taxon>Eukaryota</taxon>
        <taxon>Fungi</taxon>
        <taxon>Dikarya</taxon>
        <taxon>Basidiomycota</taxon>
        <taxon>Agaricomycotina</taxon>
        <taxon>Agaricomycetes</taxon>
        <taxon>Agaricomycetidae</taxon>
        <taxon>Agaricales</taxon>
        <taxon>Marasmiineae</taxon>
        <taxon>Omphalotaceae</taxon>
        <taxon>Lentinula</taxon>
    </lineage>
</organism>
<dbReference type="SMART" id="SM00320">
    <property type="entry name" value="WD40"/>
    <property type="match status" value="3"/>
</dbReference>
<dbReference type="PROSITE" id="PS50082">
    <property type="entry name" value="WD_REPEATS_2"/>
    <property type="match status" value="2"/>
</dbReference>
<dbReference type="Pfam" id="PF00400">
    <property type="entry name" value="WD40"/>
    <property type="match status" value="2"/>
</dbReference>
<proteinExistence type="predicted"/>
<dbReference type="Gene3D" id="2.130.10.10">
    <property type="entry name" value="YVTN repeat-like/Quinoprotein amine dehydrogenase"/>
    <property type="match status" value="2"/>
</dbReference>
<comment type="caution">
    <text evidence="6">The sequence shown here is derived from an EMBL/GenBank/DDBJ whole genome shotgun (WGS) entry which is preliminary data.</text>
</comment>
<evidence type="ECO:0000256" key="1">
    <source>
        <dbReference type="ARBA" id="ARBA00022574"/>
    </source>
</evidence>
<dbReference type="InterPro" id="IPR001680">
    <property type="entry name" value="WD40_rpt"/>
</dbReference>
<dbReference type="InterPro" id="IPR036322">
    <property type="entry name" value="WD40_repeat_dom_sf"/>
</dbReference>
<evidence type="ECO:0000256" key="2">
    <source>
        <dbReference type="ARBA" id="ARBA00022737"/>
    </source>
</evidence>
<dbReference type="InterPro" id="IPR039328">
    <property type="entry name" value="WDR89"/>
</dbReference>
<dbReference type="InterPro" id="IPR027417">
    <property type="entry name" value="P-loop_NTPase"/>
</dbReference>
<dbReference type="PROSITE" id="PS50294">
    <property type="entry name" value="WD_REPEATS_REGION"/>
    <property type="match status" value="1"/>
</dbReference>
<dbReference type="STRING" id="5353.A0A1Q3EDA5"/>
<dbReference type="InterPro" id="IPR006703">
    <property type="entry name" value="G_AIG1"/>
</dbReference>
<reference evidence="6 7" key="1">
    <citation type="submission" date="2016-08" db="EMBL/GenBank/DDBJ databases">
        <authorList>
            <consortium name="Lentinula edodes genome sequencing consortium"/>
            <person name="Sakamoto Y."/>
            <person name="Nakade K."/>
            <person name="Sato S."/>
            <person name="Yoshida Y."/>
            <person name="Miyazaki K."/>
            <person name="Natsume S."/>
            <person name="Konno N."/>
        </authorList>
    </citation>
    <scope>NUCLEOTIDE SEQUENCE [LARGE SCALE GENOMIC DNA]</scope>
    <source>
        <strain evidence="6 7">NBRC 111202</strain>
    </source>
</reference>
<dbReference type="Pfam" id="PF04548">
    <property type="entry name" value="AIG1"/>
    <property type="match status" value="1"/>
</dbReference>
<feature type="domain" description="AIG1-type G" evidence="5">
    <location>
        <begin position="403"/>
        <end position="544"/>
    </location>
</feature>
<accession>A0A1Q3EDA5</accession>
<dbReference type="AlphaFoldDB" id="A0A1Q3EDA5"/>
<reference evidence="6 7" key="2">
    <citation type="submission" date="2017-02" db="EMBL/GenBank/DDBJ databases">
        <title>A genome survey and senescence transcriptome analysis in Lentinula edodes.</title>
        <authorList>
            <person name="Sakamoto Y."/>
            <person name="Nakade K."/>
            <person name="Sato S."/>
            <person name="Yoshida Y."/>
            <person name="Miyazaki K."/>
            <person name="Natsume S."/>
            <person name="Konno N."/>
        </authorList>
    </citation>
    <scope>NUCLEOTIDE SEQUENCE [LARGE SCALE GENOMIC DNA]</scope>
    <source>
        <strain evidence="6 7">NBRC 111202</strain>
    </source>
</reference>
<dbReference type="GO" id="GO:0005525">
    <property type="term" value="F:GTP binding"/>
    <property type="evidence" value="ECO:0007669"/>
    <property type="project" value="InterPro"/>
</dbReference>
<evidence type="ECO:0000256" key="3">
    <source>
        <dbReference type="ARBA" id="ARBA00022741"/>
    </source>
</evidence>
<dbReference type="PANTHER" id="PTHR22889:SF0">
    <property type="entry name" value="WD REPEAT-CONTAINING PROTEIN 89"/>
    <property type="match status" value="1"/>
</dbReference>
<sequence>MRSVVSVAGSGRPVLVSSGKDGSVRVWDERSGGYGIQMTDLSKSRAFLSFDVSLDGYTVAAGTELHGDDVSVLYWDPRQPAAPLRTHSSTHSDDITVVHFSPSTPGVLLTASSDGLISLSNSEETDEDEAVVNVGNWGCSVSQAGWLPDGSRIWCASDMETFSTWSEELDLLQSHDIRGPCLHSGPRTWVTDYLITASPSSPSGDSSLDVFVGSNEGDIALLSNRDLSTPQSSAQWSLHKLWSTGHEGVVRSLLWDEKDQVLVTGGEDGKICVWPGLSQGGLGGRGVVVEDESAMDVLDIPVSFQAFKRRQASILETALPGAMPKEGLSGAYQGRPLAKRLWLIDSHNALLIPDLHECSTFNGGIFSLDLNAPVAPIAPLASAAAEVPTRQMIIEPWAKREINIVLLGEIATGKTALVNLIANMCAGSTLEDLEEKIELSNEAGNNGGSQTIQPHLYSITCVNGQKVNILDTPGLADGRGMAKDIEHMKAIVDAIKKNFHTLDGIVIVESGYSYHLSPPLYSTLDNLSHLFPDSIADNIAFVFTVVGPPPEKPHFVTTSLREELQKAPQWSINNPLALWFKYQKKLAEGWSDEEHPLEELHEMTQHEYERAIEMLSQLFQYLDKCKAQPVKSRKEDGV</sequence>
<evidence type="ECO:0000256" key="4">
    <source>
        <dbReference type="PROSITE-ProRule" id="PRU00221"/>
    </source>
</evidence>
<dbReference type="PANTHER" id="PTHR22889">
    <property type="entry name" value="WD REPEAT-CONTAINING PROTEIN 89"/>
    <property type="match status" value="1"/>
</dbReference>
<protein>
    <submittedName>
        <fullName evidence="6">WD40 repeat-like protein</fullName>
    </submittedName>
</protein>
<evidence type="ECO:0000313" key="7">
    <source>
        <dbReference type="Proteomes" id="UP000188533"/>
    </source>
</evidence>
<keyword evidence="2" id="KW-0677">Repeat</keyword>
<keyword evidence="7" id="KW-1185">Reference proteome</keyword>
<evidence type="ECO:0000259" key="5">
    <source>
        <dbReference type="Pfam" id="PF04548"/>
    </source>
</evidence>
<feature type="repeat" description="WD" evidence="4">
    <location>
        <begin position="15"/>
        <end position="28"/>
    </location>
</feature>
<gene>
    <name evidence="6" type="ORF">LENED_006994</name>
</gene>
<dbReference type="SUPFAM" id="SSF52540">
    <property type="entry name" value="P-loop containing nucleoside triphosphate hydrolases"/>
    <property type="match status" value="1"/>
</dbReference>
<feature type="repeat" description="WD" evidence="4">
    <location>
        <begin position="243"/>
        <end position="274"/>
    </location>
</feature>
<keyword evidence="1 4" id="KW-0853">WD repeat</keyword>
<dbReference type="SUPFAM" id="SSF50978">
    <property type="entry name" value="WD40 repeat-like"/>
    <property type="match status" value="1"/>
</dbReference>
<keyword evidence="3" id="KW-0547">Nucleotide-binding</keyword>
<dbReference type="Proteomes" id="UP000188533">
    <property type="component" value="Unassembled WGS sequence"/>
</dbReference>